<reference evidence="17 18" key="1">
    <citation type="submission" date="2020-05" db="EMBL/GenBank/DDBJ databases">
        <title>Paenibacillus glebae, sp. nov., Paenibacillus humi sp. nov., Paenibacillus pedi sp. nov., Paenibacillus terrestris sp. nov. and Paenibacillus terricola sp. nov., isolated from a forest top soil sample.</title>
        <authorList>
            <person name="Qi S."/>
            <person name="Carlier A."/>
            <person name="Cnockaert M."/>
            <person name="Vandamme P."/>
        </authorList>
    </citation>
    <scope>NUCLEOTIDE SEQUENCE [LARGE SCALE GENOMIC DNA]</scope>
    <source>
        <strain evidence="17 18">LMG 29502</strain>
    </source>
</reference>
<dbReference type="InterPro" id="IPR050398">
    <property type="entry name" value="HssS/ArlS-like"/>
</dbReference>
<keyword evidence="13 14" id="KW-0472">Membrane</keyword>
<proteinExistence type="predicted"/>
<evidence type="ECO:0000256" key="11">
    <source>
        <dbReference type="ARBA" id="ARBA00022989"/>
    </source>
</evidence>
<dbReference type="InterPro" id="IPR005467">
    <property type="entry name" value="His_kinase_dom"/>
</dbReference>
<dbReference type="PROSITE" id="PS50885">
    <property type="entry name" value="HAMP"/>
    <property type="match status" value="1"/>
</dbReference>
<evidence type="ECO:0000256" key="6">
    <source>
        <dbReference type="ARBA" id="ARBA00022679"/>
    </source>
</evidence>
<feature type="domain" description="HAMP" evidence="16">
    <location>
        <begin position="171"/>
        <end position="223"/>
    </location>
</feature>
<keyword evidence="8" id="KW-0547">Nucleotide-binding</keyword>
<dbReference type="Gene3D" id="3.30.565.10">
    <property type="entry name" value="Histidine kinase-like ATPase, C-terminal domain"/>
    <property type="match status" value="1"/>
</dbReference>
<comment type="caution">
    <text evidence="17">The sequence shown here is derived from an EMBL/GenBank/DDBJ whole genome shotgun (WGS) entry which is preliminary data.</text>
</comment>
<evidence type="ECO:0000256" key="5">
    <source>
        <dbReference type="ARBA" id="ARBA00022553"/>
    </source>
</evidence>
<dbReference type="SUPFAM" id="SSF47384">
    <property type="entry name" value="Homodimeric domain of signal transducing histidine kinase"/>
    <property type="match status" value="1"/>
</dbReference>
<comment type="catalytic activity">
    <reaction evidence="1">
        <text>ATP + protein L-histidine = ADP + protein N-phospho-L-histidine.</text>
        <dbReference type="EC" id="2.7.13.3"/>
    </reaction>
</comment>
<evidence type="ECO:0000256" key="14">
    <source>
        <dbReference type="SAM" id="Phobius"/>
    </source>
</evidence>
<dbReference type="Pfam" id="PF00512">
    <property type="entry name" value="HisKA"/>
    <property type="match status" value="1"/>
</dbReference>
<keyword evidence="18" id="KW-1185">Reference proteome</keyword>
<dbReference type="InterPro" id="IPR003661">
    <property type="entry name" value="HisK_dim/P_dom"/>
</dbReference>
<evidence type="ECO:0000256" key="9">
    <source>
        <dbReference type="ARBA" id="ARBA00022777"/>
    </source>
</evidence>
<dbReference type="PROSITE" id="PS50109">
    <property type="entry name" value="HIS_KIN"/>
    <property type="match status" value="1"/>
</dbReference>
<dbReference type="SMART" id="SM00388">
    <property type="entry name" value="HisKA"/>
    <property type="match status" value="1"/>
</dbReference>
<evidence type="ECO:0000256" key="13">
    <source>
        <dbReference type="ARBA" id="ARBA00023136"/>
    </source>
</evidence>
<dbReference type="GO" id="GO:0016301">
    <property type="term" value="F:kinase activity"/>
    <property type="evidence" value="ECO:0007669"/>
    <property type="project" value="UniProtKB-KW"/>
</dbReference>
<dbReference type="InterPro" id="IPR036890">
    <property type="entry name" value="HATPase_C_sf"/>
</dbReference>
<evidence type="ECO:0000313" key="18">
    <source>
        <dbReference type="Proteomes" id="UP000711047"/>
    </source>
</evidence>
<keyword evidence="11 14" id="KW-1133">Transmembrane helix</keyword>
<keyword evidence="5" id="KW-0597">Phosphoprotein</keyword>
<dbReference type="InterPro" id="IPR003660">
    <property type="entry name" value="HAMP_dom"/>
</dbReference>
<protein>
    <recommendedName>
        <fullName evidence="3">histidine kinase</fullName>
        <ecNumber evidence="3">2.7.13.3</ecNumber>
    </recommendedName>
</protein>
<dbReference type="PANTHER" id="PTHR45528">
    <property type="entry name" value="SENSOR HISTIDINE KINASE CPXA"/>
    <property type="match status" value="1"/>
</dbReference>
<gene>
    <name evidence="17" type="ORF">HQN87_20360</name>
</gene>
<dbReference type="EMBL" id="JABMKX010000011">
    <property type="protein sequence ID" value="NQX47681.1"/>
    <property type="molecule type" value="Genomic_DNA"/>
</dbReference>
<feature type="domain" description="Histidine kinase" evidence="15">
    <location>
        <begin position="238"/>
        <end position="435"/>
    </location>
</feature>
<evidence type="ECO:0000256" key="4">
    <source>
        <dbReference type="ARBA" id="ARBA00022475"/>
    </source>
</evidence>
<evidence type="ECO:0000256" key="10">
    <source>
        <dbReference type="ARBA" id="ARBA00022840"/>
    </source>
</evidence>
<keyword evidence="10" id="KW-0067">ATP-binding</keyword>
<organism evidence="17 18">
    <name type="scientific">Paenibacillus tritici</name>
    <dbReference type="NCBI Taxonomy" id="1873425"/>
    <lineage>
        <taxon>Bacteria</taxon>
        <taxon>Bacillati</taxon>
        <taxon>Bacillota</taxon>
        <taxon>Bacilli</taxon>
        <taxon>Bacillales</taxon>
        <taxon>Paenibacillaceae</taxon>
        <taxon>Paenibacillus</taxon>
    </lineage>
</organism>
<dbReference type="CDD" id="cd00082">
    <property type="entry name" value="HisKA"/>
    <property type="match status" value="1"/>
</dbReference>
<dbReference type="PANTHER" id="PTHR45528:SF1">
    <property type="entry name" value="SENSOR HISTIDINE KINASE CPXA"/>
    <property type="match status" value="1"/>
</dbReference>
<dbReference type="EC" id="2.7.13.3" evidence="3"/>
<sequence length="438" mass="50900">MATHKLTISKKLTILIIIALTISVLCFLLLQSISNRVMDHYFTSDERLKSESQVYAKKFSEYVSANDLSTTDRIAFSDWIKSQKSNLLLYVFQNQVLQYDSLYHDDDEGAYGSQPETDYDRRNSYPVQFKNGTGNVSIYGFYFSHYYNVAYMLEILLSAMLFITIVLFGIRRGIKYLRTINNEIHILEGGSLDYSITVRGYDELAMIAESIEELRKAFLGRLERIDNLQNESRNLATEMSHDMRTPLTSLIMYLEFARNTPEDLCVETRHQIESAYQKALQLKNRTDDLFSYFLLDKEREADLVTLSVRESIHDILSDITAVLRAEGFQVLVNASPTDVIIIVDMENIGRVFDNFLSNILKYADREQKINLLTYVEDHHFVICVENKIKINNESVESYKLGEKIIEKVMHRMIGQFSSFEDQENYKIILKFKISRAFK</sequence>
<name>A0ABX2DSK5_9BACL</name>
<dbReference type="Gene3D" id="1.10.287.130">
    <property type="match status" value="1"/>
</dbReference>
<keyword evidence="12" id="KW-0902">Two-component regulatory system</keyword>
<evidence type="ECO:0000256" key="3">
    <source>
        <dbReference type="ARBA" id="ARBA00012438"/>
    </source>
</evidence>
<evidence type="ECO:0000256" key="7">
    <source>
        <dbReference type="ARBA" id="ARBA00022692"/>
    </source>
</evidence>
<evidence type="ECO:0000313" key="17">
    <source>
        <dbReference type="EMBL" id="NQX47681.1"/>
    </source>
</evidence>
<feature type="transmembrane region" description="Helical" evidence="14">
    <location>
        <begin position="12"/>
        <end position="33"/>
    </location>
</feature>
<evidence type="ECO:0000256" key="12">
    <source>
        <dbReference type="ARBA" id="ARBA00023012"/>
    </source>
</evidence>
<evidence type="ECO:0000256" key="8">
    <source>
        <dbReference type="ARBA" id="ARBA00022741"/>
    </source>
</evidence>
<evidence type="ECO:0000256" key="2">
    <source>
        <dbReference type="ARBA" id="ARBA00004651"/>
    </source>
</evidence>
<keyword evidence="4" id="KW-1003">Cell membrane</keyword>
<dbReference type="RefSeq" id="WP_173137085.1">
    <property type="nucleotide sequence ID" value="NZ_JABMKX010000011.1"/>
</dbReference>
<feature type="transmembrane region" description="Helical" evidence="14">
    <location>
        <begin position="149"/>
        <end position="170"/>
    </location>
</feature>
<evidence type="ECO:0000256" key="1">
    <source>
        <dbReference type="ARBA" id="ARBA00000085"/>
    </source>
</evidence>
<evidence type="ECO:0000259" key="16">
    <source>
        <dbReference type="PROSITE" id="PS50885"/>
    </source>
</evidence>
<accession>A0ABX2DSK5</accession>
<evidence type="ECO:0000259" key="15">
    <source>
        <dbReference type="PROSITE" id="PS50109"/>
    </source>
</evidence>
<dbReference type="Proteomes" id="UP000711047">
    <property type="component" value="Unassembled WGS sequence"/>
</dbReference>
<keyword evidence="9 17" id="KW-0418">Kinase</keyword>
<comment type="subcellular location">
    <subcellularLocation>
        <location evidence="2">Cell membrane</location>
        <topology evidence="2">Multi-pass membrane protein</topology>
    </subcellularLocation>
</comment>
<dbReference type="SUPFAM" id="SSF55874">
    <property type="entry name" value="ATPase domain of HSP90 chaperone/DNA topoisomerase II/histidine kinase"/>
    <property type="match status" value="1"/>
</dbReference>
<dbReference type="InterPro" id="IPR036097">
    <property type="entry name" value="HisK_dim/P_sf"/>
</dbReference>
<keyword evidence="7 14" id="KW-0812">Transmembrane</keyword>
<keyword evidence="6" id="KW-0808">Transferase</keyword>